<name>A0A5B0PKD6_PUCGR</name>
<evidence type="ECO:0000313" key="2">
    <source>
        <dbReference type="EMBL" id="KAA1101403.1"/>
    </source>
</evidence>
<dbReference type="EMBL" id="VSWC01000053">
    <property type="protein sequence ID" value="KAA1101403.1"/>
    <property type="molecule type" value="Genomic_DNA"/>
</dbReference>
<feature type="compositionally biased region" description="Low complexity" evidence="1">
    <location>
        <begin position="113"/>
        <end position="124"/>
    </location>
</feature>
<protein>
    <submittedName>
        <fullName evidence="2">Uncharacterized protein</fullName>
    </submittedName>
</protein>
<gene>
    <name evidence="2" type="ORF">PGT21_018904</name>
</gene>
<comment type="caution">
    <text evidence="2">The sequence shown here is derived from an EMBL/GenBank/DDBJ whole genome shotgun (WGS) entry which is preliminary data.</text>
</comment>
<dbReference type="Proteomes" id="UP000324748">
    <property type="component" value="Unassembled WGS sequence"/>
</dbReference>
<feature type="compositionally biased region" description="Polar residues" evidence="1">
    <location>
        <begin position="125"/>
        <end position="139"/>
    </location>
</feature>
<sequence>MTAFRYDMQIRMNVFAHRVPSKDGAALPDIAVKQGISHAAYNPDTGTKRPDLIKASLFPSARGSTHQGGNGGFQHDNHQSRRRDTRRFGRGNGPDQWGNFNYGFQNQGYDGSNYGYNHQYNNQQPSYNHQNRQQFNGNFGHSAASGSGQGGGDSRKRFRPSQGQGENDFNTGSKKSSDALTKQ</sequence>
<evidence type="ECO:0000256" key="1">
    <source>
        <dbReference type="SAM" id="MobiDB-lite"/>
    </source>
</evidence>
<dbReference type="AlphaFoldDB" id="A0A5B0PKD6"/>
<organism evidence="2 3">
    <name type="scientific">Puccinia graminis f. sp. tritici</name>
    <dbReference type="NCBI Taxonomy" id="56615"/>
    <lineage>
        <taxon>Eukaryota</taxon>
        <taxon>Fungi</taxon>
        <taxon>Dikarya</taxon>
        <taxon>Basidiomycota</taxon>
        <taxon>Pucciniomycotina</taxon>
        <taxon>Pucciniomycetes</taxon>
        <taxon>Pucciniales</taxon>
        <taxon>Pucciniaceae</taxon>
        <taxon>Puccinia</taxon>
    </lineage>
</organism>
<accession>A0A5B0PKD6</accession>
<reference evidence="2 3" key="1">
    <citation type="submission" date="2019-05" db="EMBL/GenBank/DDBJ databases">
        <title>Emergence of the Ug99 lineage of the wheat stem rust pathogen through somatic hybridization.</title>
        <authorList>
            <person name="Li F."/>
            <person name="Upadhyaya N.M."/>
            <person name="Sperschneider J."/>
            <person name="Matny O."/>
            <person name="Nguyen-Phuc H."/>
            <person name="Mago R."/>
            <person name="Raley C."/>
            <person name="Miller M.E."/>
            <person name="Silverstein K.A.T."/>
            <person name="Henningsen E."/>
            <person name="Hirsch C.D."/>
            <person name="Visser B."/>
            <person name="Pretorius Z.A."/>
            <person name="Steffenson B.J."/>
            <person name="Schwessinger B."/>
            <person name="Dodds P.N."/>
            <person name="Figueroa M."/>
        </authorList>
    </citation>
    <scope>NUCLEOTIDE SEQUENCE [LARGE SCALE GENOMIC DNA]</scope>
    <source>
        <strain evidence="2">21-0</strain>
    </source>
</reference>
<feature type="region of interest" description="Disordered" evidence="1">
    <location>
        <begin position="60"/>
        <end position="183"/>
    </location>
</feature>
<keyword evidence="3" id="KW-1185">Reference proteome</keyword>
<feature type="compositionally biased region" description="Polar residues" evidence="1">
    <location>
        <begin position="161"/>
        <end position="183"/>
    </location>
</feature>
<feature type="compositionally biased region" description="Polar residues" evidence="1">
    <location>
        <begin position="98"/>
        <end position="110"/>
    </location>
</feature>
<evidence type="ECO:0000313" key="3">
    <source>
        <dbReference type="Proteomes" id="UP000324748"/>
    </source>
</evidence>
<proteinExistence type="predicted"/>
<feature type="compositionally biased region" description="Basic residues" evidence="1">
    <location>
        <begin position="80"/>
        <end position="89"/>
    </location>
</feature>